<name>A0ABZ0IV11_9BACT</name>
<dbReference type="PANTHER" id="PTHR43546">
    <property type="entry name" value="UPF0173 METAL-DEPENDENT HYDROLASE MJ1163-RELATED"/>
    <property type="match status" value="1"/>
</dbReference>
<dbReference type="InterPro" id="IPR050114">
    <property type="entry name" value="UPF0173_UPF0282_UlaG_hydrolase"/>
</dbReference>
<dbReference type="PANTHER" id="PTHR43546:SF9">
    <property type="entry name" value="L-ASCORBATE-6-PHOSPHATE LACTONASE ULAG-RELATED"/>
    <property type="match status" value="1"/>
</dbReference>
<evidence type="ECO:0000256" key="1">
    <source>
        <dbReference type="ARBA" id="ARBA00022801"/>
    </source>
</evidence>
<feature type="domain" description="Metallo-beta-lactamase" evidence="2">
    <location>
        <begin position="51"/>
        <end position="246"/>
    </location>
</feature>
<reference evidence="3 4" key="1">
    <citation type="journal article" date="2023" name="Microbiol. Resour. Announc.">
        <title>Complete Genome Sequence of Imperialibacter roseus strain P4T.</title>
        <authorList>
            <person name="Tizabi D.R."/>
            <person name="Bachvaroff T."/>
            <person name="Hill R.T."/>
        </authorList>
    </citation>
    <scope>NUCLEOTIDE SEQUENCE [LARGE SCALE GENOMIC DNA]</scope>
    <source>
        <strain evidence="3 4">P4T</strain>
    </source>
</reference>
<dbReference type="SUPFAM" id="SSF56281">
    <property type="entry name" value="Metallo-hydrolase/oxidoreductase"/>
    <property type="match status" value="1"/>
</dbReference>
<keyword evidence="4" id="KW-1185">Reference proteome</keyword>
<keyword evidence="1" id="KW-0378">Hydrolase</keyword>
<evidence type="ECO:0000313" key="4">
    <source>
        <dbReference type="Proteomes" id="UP001302349"/>
    </source>
</evidence>
<organism evidence="3 4">
    <name type="scientific">Imperialibacter roseus</name>
    <dbReference type="NCBI Taxonomy" id="1324217"/>
    <lineage>
        <taxon>Bacteria</taxon>
        <taxon>Pseudomonadati</taxon>
        <taxon>Bacteroidota</taxon>
        <taxon>Cytophagia</taxon>
        <taxon>Cytophagales</taxon>
        <taxon>Flammeovirgaceae</taxon>
        <taxon>Imperialibacter</taxon>
    </lineage>
</organism>
<sequence length="283" mass="30716">MNRKDFLKRSLIIGGLLATSSPQSFARKRKMSVRLIRHATLWIEIGGVNLLVDPMLSPKDAMAPVQNAGNNYRIPMVDLPLSSDEIKSLVSQCDAVLVTHTHRDHWDSEAHAMIPKNKPIFCQPSDLEKIRELGFENAVAIASDYAFKGLSITRTGGQHGTGEIGQLMGTVSGFVVGAGEEKLYVAGDTIWCSEVETAIVTHKPSAIVVNAGAAQFLKGDPITMTLPDIEKVLQTSGKAKVIAVHMDTVNHCLLHKIDVTQYASENNLTKRLLVPADGEVVSV</sequence>
<proteinExistence type="predicted"/>
<dbReference type="InterPro" id="IPR036866">
    <property type="entry name" value="RibonucZ/Hydroxyglut_hydro"/>
</dbReference>
<evidence type="ECO:0000259" key="2">
    <source>
        <dbReference type="Pfam" id="PF12706"/>
    </source>
</evidence>
<evidence type="ECO:0000313" key="3">
    <source>
        <dbReference type="EMBL" id="WOK08213.1"/>
    </source>
</evidence>
<accession>A0ABZ0IV11</accession>
<dbReference type="RefSeq" id="WP_317490857.1">
    <property type="nucleotide sequence ID" value="NZ_CP136051.1"/>
</dbReference>
<protein>
    <submittedName>
        <fullName evidence="3">MBL fold metallo-hydrolase</fullName>
    </submittedName>
</protein>
<dbReference type="EMBL" id="CP136051">
    <property type="protein sequence ID" value="WOK08213.1"/>
    <property type="molecule type" value="Genomic_DNA"/>
</dbReference>
<gene>
    <name evidence="3" type="ORF">RT717_06135</name>
</gene>
<dbReference type="Gene3D" id="3.60.15.10">
    <property type="entry name" value="Ribonuclease Z/Hydroxyacylglutathione hydrolase-like"/>
    <property type="match status" value="1"/>
</dbReference>
<dbReference type="InterPro" id="IPR001279">
    <property type="entry name" value="Metallo-B-lactamas"/>
</dbReference>
<dbReference type="Pfam" id="PF12706">
    <property type="entry name" value="Lactamase_B_2"/>
    <property type="match status" value="1"/>
</dbReference>
<dbReference type="Proteomes" id="UP001302349">
    <property type="component" value="Chromosome"/>
</dbReference>